<feature type="compositionally biased region" description="Low complexity" evidence="1">
    <location>
        <begin position="37"/>
        <end position="48"/>
    </location>
</feature>
<dbReference type="PROSITE" id="PS51980">
    <property type="entry name" value="OCEL"/>
    <property type="match status" value="1"/>
</dbReference>
<dbReference type="Proteomes" id="UP000775213">
    <property type="component" value="Unassembled WGS sequence"/>
</dbReference>
<feature type="region of interest" description="Disordered" evidence="1">
    <location>
        <begin position="1"/>
        <end position="53"/>
    </location>
</feature>
<dbReference type="Pfam" id="PF07303">
    <property type="entry name" value="Occludin_ELL"/>
    <property type="match status" value="1"/>
</dbReference>
<dbReference type="EMBL" id="JAGFBR010000016">
    <property type="protein sequence ID" value="KAH0453984.1"/>
    <property type="molecule type" value="Genomic_DNA"/>
</dbReference>
<feature type="compositionally biased region" description="Polar residues" evidence="1">
    <location>
        <begin position="735"/>
        <end position="746"/>
    </location>
</feature>
<feature type="region of interest" description="Disordered" evidence="1">
    <location>
        <begin position="795"/>
        <end position="863"/>
    </location>
</feature>
<feature type="region of interest" description="Disordered" evidence="1">
    <location>
        <begin position="1081"/>
        <end position="1172"/>
    </location>
</feature>
<evidence type="ECO:0000259" key="2">
    <source>
        <dbReference type="PROSITE" id="PS51980"/>
    </source>
</evidence>
<feature type="compositionally biased region" description="Basic and acidic residues" evidence="1">
    <location>
        <begin position="801"/>
        <end position="820"/>
    </location>
</feature>
<evidence type="ECO:0000313" key="3">
    <source>
        <dbReference type="EMBL" id="KAH0453984.1"/>
    </source>
</evidence>
<protein>
    <recommendedName>
        <fullName evidence="2">OCEL domain-containing protein</fullName>
    </recommendedName>
</protein>
<feature type="compositionally biased region" description="Basic and acidic residues" evidence="1">
    <location>
        <begin position="1114"/>
        <end position="1135"/>
    </location>
</feature>
<feature type="compositionally biased region" description="Low complexity" evidence="1">
    <location>
        <begin position="526"/>
        <end position="562"/>
    </location>
</feature>
<dbReference type="PANTHER" id="PTHR38372:SF2">
    <property type="entry name" value="DENTIN SIALOPHOSPHOPROTEIN-LIKE PROTEIN"/>
    <property type="match status" value="1"/>
</dbReference>
<reference evidence="3 4" key="1">
    <citation type="journal article" date="2021" name="Hortic Res">
        <title>Chromosome-scale assembly of the Dendrobium chrysotoxum genome enhances the understanding of orchid evolution.</title>
        <authorList>
            <person name="Zhang Y."/>
            <person name="Zhang G.Q."/>
            <person name="Zhang D."/>
            <person name="Liu X.D."/>
            <person name="Xu X.Y."/>
            <person name="Sun W.H."/>
            <person name="Yu X."/>
            <person name="Zhu X."/>
            <person name="Wang Z.W."/>
            <person name="Zhao X."/>
            <person name="Zhong W.Y."/>
            <person name="Chen H."/>
            <person name="Yin W.L."/>
            <person name="Huang T."/>
            <person name="Niu S.C."/>
            <person name="Liu Z.J."/>
        </authorList>
    </citation>
    <scope>NUCLEOTIDE SEQUENCE [LARGE SCALE GENOMIC DNA]</scope>
    <source>
        <strain evidence="3">Lindl</strain>
    </source>
</reference>
<feature type="domain" description="OCEL" evidence="2">
    <location>
        <begin position="1180"/>
        <end position="1288"/>
    </location>
</feature>
<proteinExistence type="predicted"/>
<comment type="caution">
    <text evidence="3">The sequence shown here is derived from an EMBL/GenBank/DDBJ whole genome shotgun (WGS) entry which is preliminary data.</text>
</comment>
<dbReference type="PANTHER" id="PTHR38372">
    <property type="entry name" value="DENTIN SIALOPHOSPHOPROTEIN-LIKE PROTEIN"/>
    <property type="match status" value="1"/>
</dbReference>
<gene>
    <name evidence="3" type="ORF">IEQ34_018308</name>
</gene>
<organism evidence="3 4">
    <name type="scientific">Dendrobium chrysotoxum</name>
    <name type="common">Orchid</name>
    <dbReference type="NCBI Taxonomy" id="161865"/>
    <lineage>
        <taxon>Eukaryota</taxon>
        <taxon>Viridiplantae</taxon>
        <taxon>Streptophyta</taxon>
        <taxon>Embryophyta</taxon>
        <taxon>Tracheophyta</taxon>
        <taxon>Spermatophyta</taxon>
        <taxon>Magnoliopsida</taxon>
        <taxon>Liliopsida</taxon>
        <taxon>Asparagales</taxon>
        <taxon>Orchidaceae</taxon>
        <taxon>Epidendroideae</taxon>
        <taxon>Malaxideae</taxon>
        <taxon>Dendrobiinae</taxon>
        <taxon>Dendrobium</taxon>
    </lineage>
</organism>
<accession>A0AAV7GDJ9</accession>
<dbReference type="InterPro" id="IPR010844">
    <property type="entry name" value="Occludin_ELL"/>
</dbReference>
<feature type="compositionally biased region" description="Basic and acidic residues" evidence="1">
    <location>
        <begin position="847"/>
        <end position="863"/>
    </location>
</feature>
<feature type="compositionally biased region" description="Basic and acidic residues" evidence="1">
    <location>
        <begin position="470"/>
        <end position="490"/>
    </location>
</feature>
<feature type="compositionally biased region" description="Polar residues" evidence="1">
    <location>
        <begin position="823"/>
        <end position="834"/>
    </location>
</feature>
<feature type="compositionally biased region" description="Acidic residues" evidence="1">
    <location>
        <begin position="515"/>
        <end position="525"/>
    </location>
</feature>
<feature type="region of interest" description="Disordered" evidence="1">
    <location>
        <begin position="1018"/>
        <end position="1052"/>
    </location>
</feature>
<feature type="compositionally biased region" description="Basic and acidic residues" evidence="1">
    <location>
        <begin position="1026"/>
        <end position="1039"/>
    </location>
</feature>
<evidence type="ECO:0000313" key="4">
    <source>
        <dbReference type="Proteomes" id="UP000775213"/>
    </source>
</evidence>
<feature type="region of interest" description="Disordered" evidence="1">
    <location>
        <begin position="719"/>
        <end position="774"/>
    </location>
</feature>
<name>A0AAV7GDJ9_DENCH</name>
<feature type="region of interest" description="Disordered" evidence="1">
    <location>
        <begin position="463"/>
        <end position="621"/>
    </location>
</feature>
<feature type="region of interest" description="Disordered" evidence="1">
    <location>
        <begin position="254"/>
        <end position="292"/>
    </location>
</feature>
<keyword evidence="4" id="KW-1185">Reference proteome</keyword>
<sequence>MLGKLGRGSNFSGKRASSIPVQLHRTGDTGGTRNPIGAPAPARARPGPQTVAGAVPGREETFCLEPGELDFGAIIRLTPDIIEEIRRLEAQGGSAKIKFDANANNSAGNVVEVGGKEFRFTWSRELPGLCDIYEERRNGDDGDGLLVECGAAWRKLNVQRILDESTKNHVKMRSEEAKRVNNSRKAIVLDPTNPSVKSQAKSMAAAAVEGNMRGMGWKHKKEMLFKKPKVENKQGVSQTKSVSKSAIVSNGNFKGIPSPIPSPQQPRPRALLSTSGTGNTLRGDINPGEINPTLNINKEEIEVVEREGPTRLSRGSMQDINGYEGGHTDPSIDLRSMLITLLTQNPKGMSLKALEKAVGERFPNSVKRIENVLKTIAIFQAPGRYFLKQGGQVESSKKCSEGGRNKDAYKNPPSPHNFGCFMHWLFAVYIISVTVWLCSSPECLNKQTTRAASVLSEKAIDESLDQESLSSKHGEGSDLFEGIDRMHDSEDPLDIEGEIRGSGVVRAGSSSESASDSDSESDSSSESDSGSQSRSRSKSGSPAGSGSASSSDSESDGSSSSKEVSDMDVDIMTSDDDKGVAAQRMDATVSTLSKLPGVGTSGGEHDINDSIESDQKASAASPAIDFGSTYERVNSVSDAKNLIIGRSAKSIEKQEAKTVASIDSYMQQSKSRSSVDGIQFSKDHNQVMENQHASAFVNPCNDGDKFFGRKAFNEKQILMKDGTGEQPGNRERVPKSSSKRTSNTEYLQEKPKNAKRIKASSSAEASFGKEKGALSSESLCYLSPERYRHLEQKIKMTNNQQKDEKREADLLEGSLLEHARSAASGSTDRVQSSPDFRDAANLAVEQSSRKVADSSGRKKTLDVEKPAKYAESFGRANKPLQTVCGPPESDASALKNMSFDRISTVKGKPDENSDTPEKHRAKIAKEIFVGEKTLSAPDQINRKSTDGYISDLHNSDVNGRGNVLRRELSDLETGEFCEPLTEVMGEDKRQFERNNSFKKMDNRATVSEANATDINMGKSDVNAFSESKRQSPNRFREGVNGKVSNDGLDLSRSQSRLVQAQFRQSSRMDVAEAETKTHLDNCVESGGKNGTRTDQVLGLENEASGPKKSAASRMLKDDNRHNGLVDRKNVKESKSQKSNGLKGSTDRGIDVFMTSNDTESRKSLESSSDEENAPYMKYEKDALCLGGPIKDFSMYKDYVRVYQERYSHYYSLNKKLEKNRNDFLKVGDDIELARGRDMGEYYKLVEKLRQMYHQRGERHKEMKKIFILLHDELKAKVSFQFCTQKFLRFSHCDGEEAEESEESDLFL</sequence>
<evidence type="ECO:0000256" key="1">
    <source>
        <dbReference type="SAM" id="MobiDB-lite"/>
    </source>
</evidence>
<feature type="compositionally biased region" description="Low complexity" evidence="1">
    <location>
        <begin position="501"/>
        <end position="514"/>
    </location>
</feature>